<evidence type="ECO:0000313" key="10">
    <source>
        <dbReference type="EMBL" id="MCZ2720482.1"/>
    </source>
</evidence>
<reference evidence="10" key="1">
    <citation type="submission" date="2022-12" db="EMBL/GenBank/DDBJ databases">
        <title>Marinomonas 15G1-11 sp. nov, isolated from marine algae.</title>
        <authorList>
            <person name="Butt M."/>
            <person name="Choi D.G."/>
            <person name="Kim J.M."/>
            <person name="Lee J.K."/>
            <person name="Baek J.H."/>
            <person name="Jeon C.O."/>
        </authorList>
    </citation>
    <scope>NUCLEOTIDE SEQUENCE</scope>
    <source>
        <strain evidence="10">15G1-11</strain>
    </source>
</reference>
<evidence type="ECO:0000256" key="3">
    <source>
        <dbReference type="ARBA" id="ARBA00023015"/>
    </source>
</evidence>
<dbReference type="SUPFAM" id="SSF52172">
    <property type="entry name" value="CheY-like"/>
    <property type="match status" value="1"/>
</dbReference>
<dbReference type="SMART" id="SM00862">
    <property type="entry name" value="Trans_reg_C"/>
    <property type="match status" value="1"/>
</dbReference>
<evidence type="ECO:0000256" key="2">
    <source>
        <dbReference type="ARBA" id="ARBA00023012"/>
    </source>
</evidence>
<keyword evidence="3" id="KW-0805">Transcription regulation</keyword>
<comment type="caution">
    <text evidence="10">The sequence shown here is derived from an EMBL/GenBank/DDBJ whole genome shotgun (WGS) entry which is preliminary data.</text>
</comment>
<gene>
    <name evidence="10" type="ORF">O1D97_02170</name>
</gene>
<evidence type="ECO:0000256" key="6">
    <source>
        <dbReference type="PROSITE-ProRule" id="PRU00169"/>
    </source>
</evidence>
<dbReference type="InterPro" id="IPR001867">
    <property type="entry name" value="OmpR/PhoB-type_DNA-bd"/>
</dbReference>
<dbReference type="Pfam" id="PF00486">
    <property type="entry name" value="Trans_reg_C"/>
    <property type="match status" value="1"/>
</dbReference>
<feature type="modified residue" description="4-aspartylphosphate" evidence="6">
    <location>
        <position position="57"/>
    </location>
</feature>
<evidence type="ECO:0000256" key="1">
    <source>
        <dbReference type="ARBA" id="ARBA00022553"/>
    </source>
</evidence>
<dbReference type="InterPro" id="IPR036388">
    <property type="entry name" value="WH-like_DNA-bd_sf"/>
</dbReference>
<dbReference type="InterPro" id="IPR016032">
    <property type="entry name" value="Sig_transdc_resp-reg_C-effctor"/>
</dbReference>
<feature type="domain" description="Response regulatory" evidence="8">
    <location>
        <begin position="8"/>
        <end position="121"/>
    </location>
</feature>
<evidence type="ECO:0000259" key="8">
    <source>
        <dbReference type="PROSITE" id="PS50110"/>
    </source>
</evidence>
<feature type="domain" description="OmpR/PhoB-type" evidence="9">
    <location>
        <begin position="139"/>
        <end position="239"/>
    </location>
</feature>
<protein>
    <submittedName>
        <fullName evidence="10">Response regulator</fullName>
    </submittedName>
</protein>
<dbReference type="PROSITE" id="PS51755">
    <property type="entry name" value="OMPR_PHOB"/>
    <property type="match status" value="1"/>
</dbReference>
<dbReference type="RefSeq" id="WP_269122408.1">
    <property type="nucleotide sequence ID" value="NZ_JAPUBN010000006.1"/>
</dbReference>
<dbReference type="Gene3D" id="3.40.50.2300">
    <property type="match status" value="1"/>
</dbReference>
<keyword evidence="11" id="KW-1185">Reference proteome</keyword>
<feature type="DNA-binding region" description="OmpR/PhoB-type" evidence="7">
    <location>
        <begin position="139"/>
        <end position="239"/>
    </location>
</feature>
<dbReference type="PANTHER" id="PTHR48111:SF4">
    <property type="entry name" value="DNA-BINDING DUAL TRANSCRIPTIONAL REGULATOR OMPR"/>
    <property type="match status" value="1"/>
</dbReference>
<keyword evidence="5" id="KW-0804">Transcription</keyword>
<proteinExistence type="predicted"/>
<name>A0ABT4JR38_9GAMM</name>
<accession>A0ABT4JR38</accession>
<keyword evidence="4 7" id="KW-0238">DNA-binding</keyword>
<evidence type="ECO:0000313" key="11">
    <source>
        <dbReference type="Proteomes" id="UP001149719"/>
    </source>
</evidence>
<dbReference type="SUPFAM" id="SSF46894">
    <property type="entry name" value="C-terminal effector domain of the bipartite response regulators"/>
    <property type="match status" value="1"/>
</dbReference>
<evidence type="ECO:0000256" key="4">
    <source>
        <dbReference type="ARBA" id="ARBA00023125"/>
    </source>
</evidence>
<dbReference type="SMART" id="SM00448">
    <property type="entry name" value="REC"/>
    <property type="match status" value="1"/>
</dbReference>
<dbReference type="Gene3D" id="1.10.10.10">
    <property type="entry name" value="Winged helix-like DNA-binding domain superfamily/Winged helix DNA-binding domain"/>
    <property type="match status" value="1"/>
</dbReference>
<dbReference type="PROSITE" id="PS50110">
    <property type="entry name" value="RESPONSE_REGULATORY"/>
    <property type="match status" value="1"/>
</dbReference>
<dbReference type="Pfam" id="PF00072">
    <property type="entry name" value="Response_reg"/>
    <property type="match status" value="1"/>
</dbReference>
<evidence type="ECO:0000256" key="7">
    <source>
        <dbReference type="PROSITE-ProRule" id="PRU01091"/>
    </source>
</evidence>
<organism evidence="10 11">
    <name type="scientific">Marinomonas phaeophyticola</name>
    <dbReference type="NCBI Taxonomy" id="3004091"/>
    <lineage>
        <taxon>Bacteria</taxon>
        <taxon>Pseudomonadati</taxon>
        <taxon>Pseudomonadota</taxon>
        <taxon>Gammaproteobacteria</taxon>
        <taxon>Oceanospirillales</taxon>
        <taxon>Oceanospirillaceae</taxon>
        <taxon>Marinomonas</taxon>
    </lineage>
</organism>
<dbReference type="Proteomes" id="UP001149719">
    <property type="component" value="Unassembled WGS sequence"/>
</dbReference>
<dbReference type="Gene3D" id="6.10.250.690">
    <property type="match status" value="1"/>
</dbReference>
<keyword evidence="1 6" id="KW-0597">Phosphoprotein</keyword>
<sequence>MIEHNKKTLLIVDDDQDIRDLLCDAFTQKGYLSISVKNGSGMWEQLNQHHVDLILMDLYLQNEDGLQLARKIRETYSMPIMMLTGKGDETDRILGLELAADDYMMKPFNLRELMARVHALLRRANNSPIGINHVIEESHDYLYFDGWSLNLTSRQLHDPKGKQVILTLGEFSLLEVLARHPDRIFSREQLIDQSRGLETEVFDRTVDVLILRLRRKIEINPKTPQFIKTQRGLGYCFQGPVRAS</sequence>
<dbReference type="InterPro" id="IPR001789">
    <property type="entry name" value="Sig_transdc_resp-reg_receiver"/>
</dbReference>
<keyword evidence="2" id="KW-0902">Two-component regulatory system</keyword>
<dbReference type="EMBL" id="JAPUBN010000006">
    <property type="protein sequence ID" value="MCZ2720482.1"/>
    <property type="molecule type" value="Genomic_DNA"/>
</dbReference>
<evidence type="ECO:0000259" key="9">
    <source>
        <dbReference type="PROSITE" id="PS51755"/>
    </source>
</evidence>
<dbReference type="InterPro" id="IPR039420">
    <property type="entry name" value="WalR-like"/>
</dbReference>
<dbReference type="PANTHER" id="PTHR48111">
    <property type="entry name" value="REGULATOR OF RPOS"/>
    <property type="match status" value="1"/>
</dbReference>
<dbReference type="CDD" id="cd00383">
    <property type="entry name" value="trans_reg_C"/>
    <property type="match status" value="1"/>
</dbReference>
<dbReference type="InterPro" id="IPR011006">
    <property type="entry name" value="CheY-like_superfamily"/>
</dbReference>
<evidence type="ECO:0000256" key="5">
    <source>
        <dbReference type="ARBA" id="ARBA00023163"/>
    </source>
</evidence>